<evidence type="ECO:0000256" key="1">
    <source>
        <dbReference type="ARBA" id="ARBA00022679"/>
    </source>
</evidence>
<dbReference type="GO" id="GO:0016740">
    <property type="term" value="F:transferase activity"/>
    <property type="evidence" value="ECO:0007669"/>
    <property type="project" value="UniProtKB-KW"/>
</dbReference>
<dbReference type="PANTHER" id="PTHR31896">
    <property type="entry name" value="FAMILY REGULATORY PROTEIN, PUTATIVE (AFU_ORTHOLOGUE AFUA_3G14730)-RELATED"/>
    <property type="match status" value="1"/>
</dbReference>
<dbReference type="AlphaFoldDB" id="A0A1U7WIL7"/>
<dbReference type="Pfam" id="PF02458">
    <property type="entry name" value="Transferase"/>
    <property type="match status" value="2"/>
</dbReference>
<name>A0A1U7WIL7_NICSY</name>
<dbReference type="eggNOG" id="ENOG502QVP8">
    <property type="taxonomic scope" value="Eukaryota"/>
</dbReference>
<evidence type="ECO:0000313" key="3">
    <source>
        <dbReference type="RefSeq" id="XP_009777111.1"/>
    </source>
</evidence>
<dbReference type="InterPro" id="IPR051283">
    <property type="entry name" value="Sec_Metabolite_Acyltrans"/>
</dbReference>
<protein>
    <submittedName>
        <fullName evidence="3">Uncharacterized acetyltransferase At3g50280-like</fullName>
    </submittedName>
</protein>
<dbReference type="Gene3D" id="3.30.559.10">
    <property type="entry name" value="Chloramphenicol acetyltransferase-like domain"/>
    <property type="match status" value="2"/>
</dbReference>
<organism evidence="2 3">
    <name type="scientific">Nicotiana sylvestris</name>
    <name type="common">Wood tobacco</name>
    <name type="synonym">South American tobacco</name>
    <dbReference type="NCBI Taxonomy" id="4096"/>
    <lineage>
        <taxon>Eukaryota</taxon>
        <taxon>Viridiplantae</taxon>
        <taxon>Streptophyta</taxon>
        <taxon>Embryophyta</taxon>
        <taxon>Tracheophyta</taxon>
        <taxon>Spermatophyta</taxon>
        <taxon>Magnoliopsida</taxon>
        <taxon>eudicotyledons</taxon>
        <taxon>Gunneridae</taxon>
        <taxon>Pentapetalae</taxon>
        <taxon>asterids</taxon>
        <taxon>lamiids</taxon>
        <taxon>Solanales</taxon>
        <taxon>Solanaceae</taxon>
        <taxon>Nicotianoideae</taxon>
        <taxon>Nicotianeae</taxon>
        <taxon>Nicotiana</taxon>
    </lineage>
</organism>
<proteinExistence type="predicted"/>
<dbReference type="InterPro" id="IPR023213">
    <property type="entry name" value="CAT-like_dom_sf"/>
</dbReference>
<gene>
    <name evidence="3" type="primary">LOC104226750</name>
</gene>
<dbReference type="RefSeq" id="XP_009777111.1">
    <property type="nucleotide sequence ID" value="XM_009778809.1"/>
</dbReference>
<reference evidence="2" key="1">
    <citation type="journal article" date="2013" name="Genome Biol.">
        <title>Reference genomes and transcriptomes of Nicotiana sylvestris and Nicotiana tomentosiformis.</title>
        <authorList>
            <person name="Sierro N."/>
            <person name="Battey J.N."/>
            <person name="Ouadi S."/>
            <person name="Bovet L."/>
            <person name="Goepfert S."/>
            <person name="Bakaher N."/>
            <person name="Peitsch M.C."/>
            <person name="Ivanov N.V."/>
        </authorList>
    </citation>
    <scope>NUCLEOTIDE SEQUENCE [LARGE SCALE GENOMIC DNA]</scope>
</reference>
<dbReference type="Proteomes" id="UP000189701">
    <property type="component" value="Unplaced"/>
</dbReference>
<keyword evidence="2" id="KW-1185">Reference proteome</keyword>
<accession>A0A1U7WIL7</accession>
<reference evidence="3" key="2">
    <citation type="submission" date="2025-08" db="UniProtKB">
        <authorList>
            <consortium name="RefSeq"/>
        </authorList>
    </citation>
    <scope>IDENTIFICATION</scope>
    <source>
        <tissue evidence="3">Leaf</tissue>
    </source>
</reference>
<dbReference type="PANTHER" id="PTHR31896:SF43">
    <property type="entry name" value="PROTEIN ENHANCED PSEUDOMONAS SUSCEPTIBILITY 1"/>
    <property type="match status" value="1"/>
</dbReference>
<sequence length="299" mass="33546">MNAILESHVEEILESCYVPPIVHSLFPLNKMRNIECVTKPLLGIQVTELVDGYFIGCTMSHSVGDGTCFWNFFNSWSEISNGSEFISRFPVLKRWFPENIKPPIHLPLKLEDQELYECMELPPLKERIFHLSKENIGKLKAKANSEMGTRPRLNPPLAEGYWGNAAYFKPVKITAGELLEKGLGWAALQINKIVASQNNDVVVKLYKEWVEKPVLFTKSSLFVANRLTISSSPKFSVYSTDFGWGKPVAVRSGMANKGDGKVTLFPGAEEGNVDIEVCLLPKTLLAMENDEEFMEAVTV</sequence>
<keyword evidence="1" id="KW-0808">Transferase</keyword>
<evidence type="ECO:0000313" key="2">
    <source>
        <dbReference type="Proteomes" id="UP000189701"/>
    </source>
</evidence>